<feature type="compositionally biased region" description="Polar residues" evidence="1">
    <location>
        <begin position="62"/>
        <end position="71"/>
    </location>
</feature>
<evidence type="ECO:0000313" key="3">
    <source>
        <dbReference type="Proteomes" id="UP000684084"/>
    </source>
</evidence>
<dbReference type="EMBL" id="CAGKOT010000075">
    <property type="protein sequence ID" value="CAB5392124.1"/>
    <property type="molecule type" value="Genomic_DNA"/>
</dbReference>
<evidence type="ECO:0000313" key="2">
    <source>
        <dbReference type="EMBL" id="CAB5392124.1"/>
    </source>
</evidence>
<protein>
    <submittedName>
        <fullName evidence="2">Uncharacterized protein</fullName>
    </submittedName>
</protein>
<accession>A0A916EJ30</accession>
<comment type="caution">
    <text evidence="2">The sequence shown here is derived from an EMBL/GenBank/DDBJ whole genome shotgun (WGS) entry which is preliminary data.</text>
</comment>
<proteinExistence type="predicted"/>
<organism evidence="2 3">
    <name type="scientific">Rhizophagus irregularis</name>
    <dbReference type="NCBI Taxonomy" id="588596"/>
    <lineage>
        <taxon>Eukaryota</taxon>
        <taxon>Fungi</taxon>
        <taxon>Fungi incertae sedis</taxon>
        <taxon>Mucoromycota</taxon>
        <taxon>Glomeromycotina</taxon>
        <taxon>Glomeromycetes</taxon>
        <taxon>Glomerales</taxon>
        <taxon>Glomeraceae</taxon>
        <taxon>Rhizophagus</taxon>
    </lineage>
</organism>
<sequence>MKLKNPQQLLQRPLQFSSSTSSTLMPSSTLIASSASMTSTPSIPMTTLKPSSDQPKNDTPIPVNSNKYTTS</sequence>
<dbReference type="Proteomes" id="UP000684084">
    <property type="component" value="Unassembled WGS sequence"/>
</dbReference>
<dbReference type="AlphaFoldDB" id="A0A916EJ30"/>
<feature type="compositionally biased region" description="Low complexity" evidence="1">
    <location>
        <begin position="17"/>
        <end position="47"/>
    </location>
</feature>
<evidence type="ECO:0000256" key="1">
    <source>
        <dbReference type="SAM" id="MobiDB-lite"/>
    </source>
</evidence>
<feature type="compositionally biased region" description="Polar residues" evidence="1">
    <location>
        <begin position="1"/>
        <end position="16"/>
    </location>
</feature>
<reference evidence="2" key="1">
    <citation type="submission" date="2020-05" db="EMBL/GenBank/DDBJ databases">
        <authorList>
            <person name="Rincon C."/>
            <person name="Sanders R I."/>
            <person name="Robbins C."/>
            <person name="Chaturvedi A."/>
        </authorList>
    </citation>
    <scope>NUCLEOTIDE SEQUENCE</scope>
    <source>
        <strain evidence="2">CHB12</strain>
    </source>
</reference>
<name>A0A916EJ30_9GLOM</name>
<gene>
    <name evidence="2" type="ORF">CHRIB12_LOCUS22266</name>
</gene>
<feature type="region of interest" description="Disordered" evidence="1">
    <location>
        <begin position="1"/>
        <end position="71"/>
    </location>
</feature>